<name>A0A9D3A126_9ACTN</name>
<keyword evidence="1" id="KW-0812">Transmembrane</keyword>
<keyword evidence="1" id="KW-1133">Transmembrane helix</keyword>
<feature type="transmembrane region" description="Helical" evidence="1">
    <location>
        <begin position="192"/>
        <end position="211"/>
    </location>
</feature>
<evidence type="ECO:0000313" key="3">
    <source>
        <dbReference type="Proteomes" id="UP000786989"/>
    </source>
</evidence>
<dbReference type="AlphaFoldDB" id="A0A9D3A126"/>
<dbReference type="GO" id="GO:0019645">
    <property type="term" value="P:anaerobic electron transport chain"/>
    <property type="evidence" value="ECO:0007669"/>
    <property type="project" value="InterPro"/>
</dbReference>
<dbReference type="PANTHER" id="PTHR38095">
    <property type="entry name" value="ANAEROBIC DIMETHYL SULFOXIDE REDUCTASE CHAIN YNFH"/>
    <property type="match status" value="1"/>
</dbReference>
<dbReference type="EMBL" id="DYWI01000060">
    <property type="protein sequence ID" value="HJF65208.1"/>
    <property type="molecule type" value="Genomic_DNA"/>
</dbReference>
<feature type="transmembrane region" description="Helical" evidence="1">
    <location>
        <begin position="15"/>
        <end position="34"/>
    </location>
</feature>
<feature type="transmembrane region" description="Helical" evidence="1">
    <location>
        <begin position="231"/>
        <end position="250"/>
    </location>
</feature>
<dbReference type="Pfam" id="PF04976">
    <property type="entry name" value="DmsC"/>
    <property type="match status" value="1"/>
</dbReference>
<keyword evidence="1" id="KW-0472">Membrane</keyword>
<protein>
    <submittedName>
        <fullName evidence="2">Dimethyl sulfoxide reductase anchor subunit</fullName>
    </submittedName>
</protein>
<evidence type="ECO:0000256" key="1">
    <source>
        <dbReference type="SAM" id="Phobius"/>
    </source>
</evidence>
<feature type="transmembrane region" description="Helical" evidence="1">
    <location>
        <begin position="95"/>
        <end position="111"/>
    </location>
</feature>
<dbReference type="GO" id="GO:0009389">
    <property type="term" value="F:dimethyl sulfoxide reductase activity"/>
    <property type="evidence" value="ECO:0007669"/>
    <property type="project" value="TreeGrafter"/>
</dbReference>
<feature type="transmembrane region" description="Helical" evidence="1">
    <location>
        <begin position="123"/>
        <end position="147"/>
    </location>
</feature>
<feature type="transmembrane region" description="Helical" evidence="1">
    <location>
        <begin position="55"/>
        <end position="75"/>
    </location>
</feature>
<feature type="transmembrane region" description="Helical" evidence="1">
    <location>
        <begin position="262"/>
        <end position="284"/>
    </location>
</feature>
<evidence type="ECO:0000313" key="2">
    <source>
        <dbReference type="EMBL" id="HJF65208.1"/>
    </source>
</evidence>
<reference evidence="2" key="1">
    <citation type="journal article" date="2021" name="PeerJ">
        <title>Extensive microbial diversity within the chicken gut microbiome revealed by metagenomics and culture.</title>
        <authorList>
            <person name="Gilroy R."/>
            <person name="Ravi A."/>
            <person name="Getino M."/>
            <person name="Pursley I."/>
            <person name="Horton D.L."/>
            <person name="Alikhan N.F."/>
            <person name="Baker D."/>
            <person name="Gharbi K."/>
            <person name="Hall N."/>
            <person name="Watson M."/>
            <person name="Adriaenssens E.M."/>
            <person name="Foster-Nyarko E."/>
            <person name="Jarju S."/>
            <person name="Secka A."/>
            <person name="Antonio M."/>
            <person name="Oren A."/>
            <person name="Chaudhuri R.R."/>
            <person name="La Ragione R."/>
            <person name="Hildebrand F."/>
            <person name="Pallen M.J."/>
        </authorList>
    </citation>
    <scope>NUCLEOTIDE SEQUENCE</scope>
    <source>
        <strain evidence="2">ChiGjej6B6-11269</strain>
    </source>
</reference>
<feature type="transmembrane region" description="Helical" evidence="1">
    <location>
        <begin position="159"/>
        <end position="180"/>
    </location>
</feature>
<dbReference type="GO" id="GO:0009390">
    <property type="term" value="C:dimethyl sulfoxide reductase complex"/>
    <property type="evidence" value="ECO:0007669"/>
    <property type="project" value="TreeGrafter"/>
</dbReference>
<proteinExistence type="predicted"/>
<comment type="caution">
    <text evidence="2">The sequence shown here is derived from an EMBL/GenBank/DDBJ whole genome shotgun (WGS) entry which is preliminary data.</text>
</comment>
<dbReference type="GO" id="GO:0005886">
    <property type="term" value="C:plasma membrane"/>
    <property type="evidence" value="ECO:0007669"/>
    <property type="project" value="TreeGrafter"/>
</dbReference>
<gene>
    <name evidence="2" type="ORF">K8U77_03705</name>
</gene>
<reference evidence="2" key="2">
    <citation type="submission" date="2021-09" db="EMBL/GenBank/DDBJ databases">
        <authorList>
            <person name="Gilroy R."/>
        </authorList>
    </citation>
    <scope>NUCLEOTIDE SEQUENCE</scope>
    <source>
        <strain evidence="2">ChiGjej6B6-11269</strain>
    </source>
</reference>
<dbReference type="Proteomes" id="UP000786989">
    <property type="component" value="Unassembled WGS sequence"/>
</dbReference>
<dbReference type="InterPro" id="IPR007059">
    <property type="entry name" value="DmsC"/>
</dbReference>
<organism evidence="2 3">
    <name type="scientific">Slackia equolifaciens</name>
    <dbReference type="NCBI Taxonomy" id="498718"/>
    <lineage>
        <taxon>Bacteria</taxon>
        <taxon>Bacillati</taxon>
        <taxon>Actinomycetota</taxon>
        <taxon>Coriobacteriia</taxon>
        <taxon>Eggerthellales</taxon>
        <taxon>Eggerthellaceae</taxon>
        <taxon>Slackia</taxon>
    </lineage>
</organism>
<sequence>MAVLVAGVDMAISEITLVLFTTFAPSGTIAFLFMGAMSYCSRADDALRRRIDRCLYVPLVVTLAGLVMSATHLGNPSNILYVFSRTGASPLSNEVAGAVAFLALAGVYWLQSFSRTPRLRLRTVWFAFICVAGVAFVTLIAFAYAANTIISWNTPYVPVGLWLSALVGGPVLALASLRFAAADFVRVKIARAMLAVSAIALVACAACLMFQNEQLASISNELSTAADLVPFYGEFIAMFALLGVAGIAFMGINLHRAGKRALVCDVASCLLVFTGIFLVRFAFYSMHLTLGLGM</sequence>
<dbReference type="PANTHER" id="PTHR38095:SF3">
    <property type="entry name" value="ANAEROBIC DIMETHYL SULFOXIDE REDUCTASE, SUBUNIT C"/>
    <property type="match status" value="1"/>
</dbReference>
<accession>A0A9D3A126</accession>